<evidence type="ECO:0000256" key="7">
    <source>
        <dbReference type="ARBA" id="ARBA00023136"/>
    </source>
</evidence>
<keyword evidence="4" id="KW-1003">Cell membrane</keyword>
<evidence type="ECO:0000256" key="9">
    <source>
        <dbReference type="SAM" id="Phobius"/>
    </source>
</evidence>
<evidence type="ECO:0000256" key="5">
    <source>
        <dbReference type="ARBA" id="ARBA00022692"/>
    </source>
</evidence>
<feature type="transmembrane region" description="Helical" evidence="9">
    <location>
        <begin position="139"/>
        <end position="160"/>
    </location>
</feature>
<keyword evidence="6 9" id="KW-1133">Transmembrane helix</keyword>
<reference evidence="11" key="1">
    <citation type="submission" date="2016-02" db="EMBL/GenBank/DDBJ databases">
        <authorList>
            <person name="Rodrigo-Torres Lidia"/>
            <person name="Arahal R.David."/>
        </authorList>
    </citation>
    <scope>NUCLEOTIDE SEQUENCE [LARGE SCALE GENOMIC DNA]</scope>
    <source>
        <strain evidence="11">CECT 9029</strain>
    </source>
</reference>
<proteinExistence type="predicted"/>
<evidence type="ECO:0000313" key="11">
    <source>
        <dbReference type="Proteomes" id="UP000071641"/>
    </source>
</evidence>
<evidence type="ECO:0000313" key="10">
    <source>
        <dbReference type="EMBL" id="CZF83267.1"/>
    </source>
</evidence>
<evidence type="ECO:0000256" key="2">
    <source>
        <dbReference type="ARBA" id="ARBA00013489"/>
    </source>
</evidence>
<evidence type="ECO:0000256" key="6">
    <source>
        <dbReference type="ARBA" id="ARBA00022989"/>
    </source>
</evidence>
<dbReference type="PIRSF" id="PIRSF006603">
    <property type="entry name" value="DinF"/>
    <property type="match status" value="1"/>
</dbReference>
<dbReference type="OrthoDB" id="9780160at2"/>
<dbReference type="InterPro" id="IPR048279">
    <property type="entry name" value="MdtK-like"/>
</dbReference>
<evidence type="ECO:0000256" key="8">
    <source>
        <dbReference type="ARBA" id="ARBA00030855"/>
    </source>
</evidence>
<dbReference type="PANTHER" id="PTHR42925:SF2">
    <property type="entry name" value="NA+ DRIVEN MULTIDRUG EFFLUX PUMP"/>
    <property type="match status" value="1"/>
</dbReference>
<gene>
    <name evidence="10" type="primary">norM_3</name>
    <name evidence="10" type="ORF">GCE9029_03737</name>
</gene>
<keyword evidence="7 9" id="KW-0472">Membrane</keyword>
<feature type="transmembrane region" description="Helical" evidence="9">
    <location>
        <begin position="172"/>
        <end position="192"/>
    </location>
</feature>
<dbReference type="STRING" id="1796497.GCE9029_03737"/>
<dbReference type="RefSeq" id="WP_062665537.1">
    <property type="nucleotide sequence ID" value="NZ_FIZX01000002.1"/>
</dbReference>
<protein>
    <recommendedName>
        <fullName evidence="2">Multidrug resistance protein NorM</fullName>
    </recommendedName>
    <alternativeName>
        <fullName evidence="8">Na(+)/drug antiporter</fullName>
    </alternativeName>
</protein>
<comment type="subcellular location">
    <subcellularLocation>
        <location evidence="1">Cell inner membrane</location>
        <topology evidence="1">Multi-pass membrane protein</topology>
    </subcellularLocation>
</comment>
<dbReference type="Proteomes" id="UP000071641">
    <property type="component" value="Unassembled WGS sequence"/>
</dbReference>
<name>A0A128F8X8_9GAMM</name>
<accession>A0A128F8X8</accession>
<feature type="transmembrane region" description="Helical" evidence="9">
    <location>
        <begin position="50"/>
        <end position="72"/>
    </location>
</feature>
<feature type="transmembrane region" description="Helical" evidence="9">
    <location>
        <begin position="399"/>
        <end position="422"/>
    </location>
</feature>
<feature type="transmembrane region" description="Helical" evidence="9">
    <location>
        <begin position="428"/>
        <end position="449"/>
    </location>
</feature>
<dbReference type="Pfam" id="PF01554">
    <property type="entry name" value="MatE"/>
    <property type="match status" value="2"/>
</dbReference>
<dbReference type="InterPro" id="IPR002528">
    <property type="entry name" value="MATE_fam"/>
</dbReference>
<feature type="transmembrane region" description="Helical" evidence="9">
    <location>
        <begin position="326"/>
        <end position="345"/>
    </location>
</feature>
<feature type="transmembrane region" description="Helical" evidence="9">
    <location>
        <begin position="198"/>
        <end position="221"/>
    </location>
</feature>
<dbReference type="GO" id="GO:0005886">
    <property type="term" value="C:plasma membrane"/>
    <property type="evidence" value="ECO:0007669"/>
    <property type="project" value="UniProtKB-SubCell"/>
</dbReference>
<organism evidence="10 11">
    <name type="scientific">Grimontia celer</name>
    <dbReference type="NCBI Taxonomy" id="1796497"/>
    <lineage>
        <taxon>Bacteria</taxon>
        <taxon>Pseudomonadati</taxon>
        <taxon>Pseudomonadota</taxon>
        <taxon>Gammaproteobacteria</taxon>
        <taxon>Vibrionales</taxon>
        <taxon>Vibrionaceae</taxon>
        <taxon>Grimontia</taxon>
    </lineage>
</organism>
<dbReference type="AlphaFoldDB" id="A0A128F8X8"/>
<evidence type="ECO:0000256" key="3">
    <source>
        <dbReference type="ARBA" id="ARBA00022448"/>
    </source>
</evidence>
<feature type="transmembrane region" description="Helical" evidence="9">
    <location>
        <begin position="365"/>
        <end position="387"/>
    </location>
</feature>
<sequence>MSKSYALSSRLLANGPLFALALPVALQTAVFSSKSVVDTLMLGGIGELEIAAVGLAAKAQMIISFFIIGLSIGGGQVAAQCFGEKGVRGEKKLLNTVLITLLLSLATAACFFVLLFVFPEALMALGTQSPDVIAKGADYLKPIAFTLFCFAVTSSLACGLRAMHQPGIATKVSLIGVVLNLLLNWVLIFGHWGMPAMGIKGAAIGTLISAVVECLLLIGYLKLTKHPLAILRPSQFTTLKVSDIRIVSKLSITAAINSVVWAAGLFAFHAILGYRDADLLVALSVLAPIEALAMSLLIGLATAGSILVGNKVGAEQQGELSDTVRANLITSLVVGIGSAVLLMLFKTPLVSLFFHNDVPSNAEALALTLYDIMAFSLVIKSLSMMLIVGVLRAGGDASFCLFTDIFAQWIVLLPCAFLLTHWLQWPAVYLFGLVLVEESLKLVVCLWRLKSGRWIRNLAAAMS</sequence>
<evidence type="ECO:0000256" key="1">
    <source>
        <dbReference type="ARBA" id="ARBA00004429"/>
    </source>
</evidence>
<dbReference type="NCBIfam" id="TIGR00797">
    <property type="entry name" value="matE"/>
    <property type="match status" value="1"/>
</dbReference>
<keyword evidence="11" id="KW-1185">Reference proteome</keyword>
<feature type="transmembrane region" description="Helical" evidence="9">
    <location>
        <begin position="250"/>
        <end position="272"/>
    </location>
</feature>
<keyword evidence="5 9" id="KW-0812">Transmembrane</keyword>
<dbReference type="InterPro" id="IPR047135">
    <property type="entry name" value="YsiQ"/>
</dbReference>
<dbReference type="GO" id="GO:0042910">
    <property type="term" value="F:xenobiotic transmembrane transporter activity"/>
    <property type="evidence" value="ECO:0007669"/>
    <property type="project" value="InterPro"/>
</dbReference>
<feature type="transmembrane region" description="Helical" evidence="9">
    <location>
        <begin position="292"/>
        <end position="314"/>
    </location>
</feature>
<dbReference type="PANTHER" id="PTHR42925">
    <property type="entry name" value="MULTIDRUG AND TOXIN EFFLUX PROTEIN MATE FAMILY"/>
    <property type="match status" value="1"/>
</dbReference>
<dbReference type="EMBL" id="FIZX01000002">
    <property type="protein sequence ID" value="CZF83267.1"/>
    <property type="molecule type" value="Genomic_DNA"/>
</dbReference>
<keyword evidence="3" id="KW-0813">Transport</keyword>
<feature type="transmembrane region" description="Helical" evidence="9">
    <location>
        <begin position="93"/>
        <end position="119"/>
    </location>
</feature>
<dbReference type="GO" id="GO:0015297">
    <property type="term" value="F:antiporter activity"/>
    <property type="evidence" value="ECO:0007669"/>
    <property type="project" value="InterPro"/>
</dbReference>
<evidence type="ECO:0000256" key="4">
    <source>
        <dbReference type="ARBA" id="ARBA00022475"/>
    </source>
</evidence>